<dbReference type="Proteomes" id="UP000321479">
    <property type="component" value="Chromosome"/>
</dbReference>
<dbReference type="GO" id="GO:0016020">
    <property type="term" value="C:membrane"/>
    <property type="evidence" value="ECO:0007669"/>
    <property type="project" value="InterPro"/>
</dbReference>
<dbReference type="PANTHER" id="PTHR34220">
    <property type="entry name" value="SENSOR HISTIDINE KINASE YPDA"/>
    <property type="match status" value="1"/>
</dbReference>
<name>A0A5B8UWN5_9SPHI</name>
<keyword evidence="1" id="KW-0812">Transmembrane</keyword>
<dbReference type="InterPro" id="IPR010559">
    <property type="entry name" value="Sig_transdc_His_kin_internal"/>
</dbReference>
<dbReference type="Pfam" id="PF06580">
    <property type="entry name" value="His_kinase"/>
    <property type="match status" value="1"/>
</dbReference>
<keyword evidence="1" id="KW-1133">Transmembrane helix</keyword>
<keyword evidence="1" id="KW-0472">Membrane</keyword>
<feature type="transmembrane region" description="Helical" evidence="1">
    <location>
        <begin position="73"/>
        <end position="94"/>
    </location>
</feature>
<dbReference type="KEGG" id="mgin:FRZ54_09635"/>
<proteinExistence type="predicted"/>
<evidence type="ECO:0000259" key="2">
    <source>
        <dbReference type="Pfam" id="PF06580"/>
    </source>
</evidence>
<dbReference type="InterPro" id="IPR050640">
    <property type="entry name" value="Bact_2-comp_sensor_kinase"/>
</dbReference>
<evidence type="ECO:0000256" key="1">
    <source>
        <dbReference type="SAM" id="Phobius"/>
    </source>
</evidence>
<reference evidence="3 4" key="1">
    <citation type="journal article" date="2017" name="Curr. Microbiol.">
        <title>Mucilaginibacter ginsenosidivorans sp. nov., Isolated from Soil of Ginseng Field.</title>
        <authorList>
            <person name="Kim M.M."/>
            <person name="Siddiqi M.Z."/>
            <person name="Im W.T."/>
        </authorList>
    </citation>
    <scope>NUCLEOTIDE SEQUENCE [LARGE SCALE GENOMIC DNA]</scope>
    <source>
        <strain evidence="3 4">Gsoil 3017</strain>
    </source>
</reference>
<keyword evidence="4" id="KW-1185">Reference proteome</keyword>
<accession>A0A5B8UWN5</accession>
<evidence type="ECO:0000313" key="4">
    <source>
        <dbReference type="Proteomes" id="UP000321479"/>
    </source>
</evidence>
<feature type="transmembrane region" description="Helical" evidence="1">
    <location>
        <begin position="38"/>
        <end position="64"/>
    </location>
</feature>
<gene>
    <name evidence="3" type="ORF">FRZ54_09635</name>
</gene>
<dbReference type="EMBL" id="CP042436">
    <property type="protein sequence ID" value="QEC62826.1"/>
    <property type="molecule type" value="Genomic_DNA"/>
</dbReference>
<evidence type="ECO:0000313" key="3">
    <source>
        <dbReference type="EMBL" id="QEC62826.1"/>
    </source>
</evidence>
<dbReference type="GO" id="GO:0000155">
    <property type="term" value="F:phosphorelay sensor kinase activity"/>
    <property type="evidence" value="ECO:0007669"/>
    <property type="project" value="InterPro"/>
</dbReference>
<dbReference type="RefSeq" id="WP_147031403.1">
    <property type="nucleotide sequence ID" value="NZ_CP042436.1"/>
</dbReference>
<dbReference type="OrthoDB" id="9792992at2"/>
<dbReference type="AlphaFoldDB" id="A0A5B8UWN5"/>
<feature type="domain" description="Signal transduction histidine kinase internal region" evidence="2">
    <location>
        <begin position="160"/>
        <end position="236"/>
    </location>
</feature>
<dbReference type="PANTHER" id="PTHR34220:SF7">
    <property type="entry name" value="SENSOR HISTIDINE KINASE YPDA"/>
    <property type="match status" value="1"/>
</dbReference>
<feature type="transmembrane region" description="Helical" evidence="1">
    <location>
        <begin position="121"/>
        <end position="139"/>
    </location>
</feature>
<organism evidence="3 4">
    <name type="scientific">Mucilaginibacter ginsenosidivorans</name>
    <dbReference type="NCBI Taxonomy" id="398053"/>
    <lineage>
        <taxon>Bacteria</taxon>
        <taxon>Pseudomonadati</taxon>
        <taxon>Bacteroidota</taxon>
        <taxon>Sphingobacteriia</taxon>
        <taxon>Sphingobacteriales</taxon>
        <taxon>Sphingobacteriaceae</taxon>
        <taxon>Mucilaginibacter</taxon>
    </lineage>
</organism>
<protein>
    <recommendedName>
        <fullName evidence="2">Signal transduction histidine kinase internal region domain-containing protein</fullName>
    </recommendedName>
</protein>
<sequence>MAAKATTWFRKYKLLHVLMWTIVMAFSFLAYYNPATSIFSQVANVVVVSAFQTIPFYFSAYVLVPRLLYRRKFAAFIISFIVLVISMGLITLFFTRIVDHLTTHAQTIIPDWQTLGPSVDLFIWNSILAAFGASGLKILSDRFRIEKRLVEVEKEKIQTELSFLRSQINPHFLFNVMNTIYFQIEKTNADARISVEKFSEMLRYQLYECTTDKIQIQKELLYIQNYVAIQTLRMEKESDISLMIDDEMGEFLIAPLLILPIVENAFKHVSNFKEAHRNKIHLTVKNQDKKTFFVEAVNTYDQSDGQKHLLQTGGLGIQNLKRRLELLYPDRYELNINRNENTYQTVLKLQYDD</sequence>
<feature type="transmembrane region" description="Helical" evidence="1">
    <location>
        <begin position="12"/>
        <end position="32"/>
    </location>
</feature>